<name>A0A9X2U4R7_9BACT</name>
<keyword evidence="1" id="KW-0472">Membrane</keyword>
<dbReference type="Pfam" id="PF00873">
    <property type="entry name" value="ACR_tran"/>
    <property type="match status" value="1"/>
</dbReference>
<keyword evidence="1" id="KW-1133">Transmembrane helix</keyword>
<proteinExistence type="predicted"/>
<dbReference type="SUPFAM" id="SSF82866">
    <property type="entry name" value="Multidrug efflux transporter AcrB transmembrane domain"/>
    <property type="match status" value="1"/>
</dbReference>
<dbReference type="PANTHER" id="PTHR32063:SF4">
    <property type="entry name" value="SLR6043 PROTEIN"/>
    <property type="match status" value="1"/>
</dbReference>
<organism evidence="2 3">
    <name type="scientific">Salinibacter ruber</name>
    <dbReference type="NCBI Taxonomy" id="146919"/>
    <lineage>
        <taxon>Bacteria</taxon>
        <taxon>Pseudomonadati</taxon>
        <taxon>Rhodothermota</taxon>
        <taxon>Rhodothermia</taxon>
        <taxon>Rhodothermales</taxon>
        <taxon>Salinibacteraceae</taxon>
        <taxon>Salinibacter</taxon>
    </lineage>
</organism>
<keyword evidence="1" id="KW-0812">Transmembrane</keyword>
<reference evidence="2" key="1">
    <citation type="submission" date="2022-08" db="EMBL/GenBank/DDBJ databases">
        <title>Genomic Encyclopedia of Type Strains, Phase V (KMG-V): Genome sequencing to study the core and pangenomes of soil and plant-associated prokaryotes.</title>
        <authorList>
            <person name="Whitman W."/>
        </authorList>
    </citation>
    <scope>NUCLEOTIDE SEQUENCE</scope>
    <source>
        <strain evidence="2">SP2016B</strain>
    </source>
</reference>
<sequence>MERLNPILMTALTAGLALIPLALGGGEPGKEIQTPLAIVTIGGLLTSTFLNMVVVPVLFDRFGDQEALRSASENHSLRD</sequence>
<dbReference type="GO" id="GO:0042910">
    <property type="term" value="F:xenobiotic transmembrane transporter activity"/>
    <property type="evidence" value="ECO:0007669"/>
    <property type="project" value="TreeGrafter"/>
</dbReference>
<comment type="caution">
    <text evidence="2">The sequence shown here is derived from an EMBL/GenBank/DDBJ whole genome shotgun (WGS) entry which is preliminary data.</text>
</comment>
<accession>A0A9X2U4R7</accession>
<evidence type="ECO:0000313" key="2">
    <source>
        <dbReference type="EMBL" id="MCS3866653.1"/>
    </source>
</evidence>
<dbReference type="EMBL" id="JANTYZ010000017">
    <property type="protein sequence ID" value="MCS3866653.1"/>
    <property type="molecule type" value="Genomic_DNA"/>
</dbReference>
<dbReference type="Proteomes" id="UP001155034">
    <property type="component" value="Unassembled WGS sequence"/>
</dbReference>
<evidence type="ECO:0000313" key="3">
    <source>
        <dbReference type="Proteomes" id="UP001155034"/>
    </source>
</evidence>
<dbReference type="AlphaFoldDB" id="A0A9X2U4R7"/>
<dbReference type="Gene3D" id="1.20.1640.10">
    <property type="entry name" value="Multidrug efflux transporter AcrB transmembrane domain"/>
    <property type="match status" value="1"/>
</dbReference>
<protein>
    <submittedName>
        <fullName evidence="2">Cu/Ag efflux pump CusA</fullName>
    </submittedName>
</protein>
<dbReference type="PANTHER" id="PTHR32063">
    <property type="match status" value="1"/>
</dbReference>
<feature type="transmembrane region" description="Helical" evidence="1">
    <location>
        <begin position="34"/>
        <end position="59"/>
    </location>
</feature>
<dbReference type="InterPro" id="IPR001036">
    <property type="entry name" value="Acrflvin-R"/>
</dbReference>
<gene>
    <name evidence="2" type="ORF">GGP82_003233</name>
</gene>
<evidence type="ECO:0000256" key="1">
    <source>
        <dbReference type="SAM" id="Phobius"/>
    </source>
</evidence>
<dbReference type="GO" id="GO:0005886">
    <property type="term" value="C:plasma membrane"/>
    <property type="evidence" value="ECO:0007669"/>
    <property type="project" value="TreeGrafter"/>
</dbReference>